<proteinExistence type="inferred from homology"/>
<evidence type="ECO:0000313" key="6">
    <source>
        <dbReference type="Proteomes" id="UP001161757"/>
    </source>
</evidence>
<gene>
    <name evidence="5" type="ORF">HRR80_007500</name>
</gene>
<feature type="region of interest" description="Disordered" evidence="4">
    <location>
        <begin position="20"/>
        <end position="44"/>
    </location>
</feature>
<dbReference type="Gene3D" id="3.40.50.720">
    <property type="entry name" value="NAD(P)-binding Rossmann-like Domain"/>
    <property type="match status" value="1"/>
</dbReference>
<dbReference type="GO" id="GO:0050664">
    <property type="term" value="F:oxidoreductase activity, acting on NAD(P)H, oxygen as acceptor"/>
    <property type="evidence" value="ECO:0007669"/>
    <property type="project" value="TreeGrafter"/>
</dbReference>
<dbReference type="InterPro" id="IPR036291">
    <property type="entry name" value="NAD(P)-bd_dom_sf"/>
</dbReference>
<name>A0AAN6ENM7_EXODE</name>
<organism evidence="5 6">
    <name type="scientific">Exophiala dermatitidis</name>
    <name type="common">Black yeast-like fungus</name>
    <name type="synonym">Wangiella dermatitidis</name>
    <dbReference type="NCBI Taxonomy" id="5970"/>
    <lineage>
        <taxon>Eukaryota</taxon>
        <taxon>Fungi</taxon>
        <taxon>Dikarya</taxon>
        <taxon>Ascomycota</taxon>
        <taxon>Pezizomycotina</taxon>
        <taxon>Eurotiomycetes</taxon>
        <taxon>Chaetothyriomycetidae</taxon>
        <taxon>Chaetothyriales</taxon>
        <taxon>Herpotrichiellaceae</taxon>
        <taxon>Exophiala</taxon>
    </lineage>
</organism>
<evidence type="ECO:0000256" key="3">
    <source>
        <dbReference type="ARBA" id="ARBA00023002"/>
    </source>
</evidence>
<sequence>MDQFRLRGLLESVPLGSKDCREVPGYQPRRHRSQPPHCAPTPSRENDPACTWHTFLQSRHSCTLEQVHDIPTAETRSRLEEDGNMFKLRTKLPFPRTIRRTRCWTPTATISSSSLRRAGSQLHDGDLRSVRPMFDLKDRNYIITGGGRGIGYAITRAIAEMGGNVAVLDILDTPVKDFGTLEGDLGVKARYFHADVTNEHSLTQGFEQSIAEFGSLDGCVTAAGIALDKPFVEQTWKEVSRVQDVNVTGTFFAAQLATKQMEKQGTGGSLVLIASVCAHCAIPGHRLSGYHASKGAVKMLSTALSVELAPQGIRCNTISPGYIESEMTKSLREQHPHLVRLMHTAPPLKRIGNRNDLTGAAIYLLSDAAAYTTGADIAITGGLHAGRIEA</sequence>
<evidence type="ECO:0000256" key="4">
    <source>
        <dbReference type="SAM" id="MobiDB-lite"/>
    </source>
</evidence>
<dbReference type="PRINTS" id="PR00080">
    <property type="entry name" value="SDRFAMILY"/>
</dbReference>
<dbReference type="PRINTS" id="PR00081">
    <property type="entry name" value="GDHRDH"/>
</dbReference>
<dbReference type="InterPro" id="IPR002347">
    <property type="entry name" value="SDR_fam"/>
</dbReference>
<dbReference type="FunFam" id="3.40.50.720:FF:000084">
    <property type="entry name" value="Short-chain dehydrogenase reductase"/>
    <property type="match status" value="1"/>
</dbReference>
<keyword evidence="2" id="KW-0521">NADP</keyword>
<dbReference type="PANTHER" id="PTHR43008:SF4">
    <property type="entry name" value="CHAIN DEHYDROGENASE, PUTATIVE (AFU_ORTHOLOGUE AFUA_4G08710)-RELATED"/>
    <property type="match status" value="1"/>
</dbReference>
<accession>A0AAN6ENM7</accession>
<comment type="similarity">
    <text evidence="1">Belongs to the short-chain dehydrogenases/reductases (SDR) family.</text>
</comment>
<protein>
    <submittedName>
        <fullName evidence="5">Uncharacterized protein</fullName>
    </submittedName>
</protein>
<reference evidence="5" key="1">
    <citation type="submission" date="2023-01" db="EMBL/GenBank/DDBJ databases">
        <title>Exophiala dermititidis isolated from Cystic Fibrosis Patient.</title>
        <authorList>
            <person name="Kurbessoian T."/>
            <person name="Crocker A."/>
            <person name="Murante D."/>
            <person name="Hogan D.A."/>
            <person name="Stajich J.E."/>
        </authorList>
    </citation>
    <scope>NUCLEOTIDE SEQUENCE</scope>
    <source>
        <strain evidence="5">Ex8</strain>
    </source>
</reference>
<dbReference type="AlphaFoldDB" id="A0AAN6ENM7"/>
<evidence type="ECO:0000256" key="1">
    <source>
        <dbReference type="ARBA" id="ARBA00006484"/>
    </source>
</evidence>
<dbReference type="SUPFAM" id="SSF51735">
    <property type="entry name" value="NAD(P)-binding Rossmann-fold domains"/>
    <property type="match status" value="1"/>
</dbReference>
<evidence type="ECO:0000313" key="5">
    <source>
        <dbReference type="EMBL" id="KAJ8988473.1"/>
    </source>
</evidence>
<evidence type="ECO:0000256" key="2">
    <source>
        <dbReference type="ARBA" id="ARBA00022857"/>
    </source>
</evidence>
<dbReference type="Proteomes" id="UP001161757">
    <property type="component" value="Unassembled WGS sequence"/>
</dbReference>
<dbReference type="Pfam" id="PF13561">
    <property type="entry name" value="adh_short_C2"/>
    <property type="match status" value="1"/>
</dbReference>
<keyword evidence="3" id="KW-0560">Oxidoreductase</keyword>
<dbReference type="PANTHER" id="PTHR43008">
    <property type="entry name" value="BENZIL REDUCTASE"/>
    <property type="match status" value="1"/>
</dbReference>
<comment type="caution">
    <text evidence="5">The sequence shown here is derived from an EMBL/GenBank/DDBJ whole genome shotgun (WGS) entry which is preliminary data.</text>
</comment>
<dbReference type="EMBL" id="JAJGCB010000018">
    <property type="protein sequence ID" value="KAJ8988473.1"/>
    <property type="molecule type" value="Genomic_DNA"/>
</dbReference>
<dbReference type="GO" id="GO:0016616">
    <property type="term" value="F:oxidoreductase activity, acting on the CH-OH group of donors, NAD or NADP as acceptor"/>
    <property type="evidence" value="ECO:0007669"/>
    <property type="project" value="UniProtKB-ARBA"/>
</dbReference>